<dbReference type="AlphaFoldDB" id="A0AAW0GKH1"/>
<proteinExistence type="predicted"/>
<sequence length="329" mass="37080">MDAAVGKLCSPLKLRVQQTVRSQESSITLFKIANLLQFYSLTMQRTIGEEAALSKALSEMTVMSYQIFFAAINTQGRSLMRMPLDLDDRGVSPPLLILDHIQVLREIMVVYQSSLPEDEDAETQAAGFRDIVDSMVDPAVEMCMISSEGKSHLRPGWDRSVFILNTLAYLQSALEPFSFTAEKQDVLHGLIETRVLQITEEHYASILADTGLGQIIDVWKTRQANEPLSRLPEASPTRLQAALHTFSEWLSSHSVDQSPRLAELTVQSLATRIHQSALERLVHTYRWFCDEVKKPENKYEAASTILGSERPFGQTHLLWQIFGIEEKDA</sequence>
<keyword evidence="3" id="KW-1185">Reference proteome</keyword>
<evidence type="ECO:0000313" key="2">
    <source>
        <dbReference type="EMBL" id="KAK7693936.1"/>
    </source>
</evidence>
<dbReference type="Proteomes" id="UP001385951">
    <property type="component" value="Unassembled WGS sequence"/>
</dbReference>
<dbReference type="EMBL" id="JASBNA010000003">
    <property type="protein sequence ID" value="KAK7693936.1"/>
    <property type="molecule type" value="Genomic_DNA"/>
</dbReference>
<dbReference type="GO" id="GO:0006891">
    <property type="term" value="P:intra-Golgi vesicle-mediated transport"/>
    <property type="evidence" value="ECO:0007669"/>
    <property type="project" value="InterPro"/>
</dbReference>
<accession>A0AAW0GKH1</accession>
<dbReference type="Pfam" id="PF20653">
    <property type="entry name" value="COG6_C"/>
    <property type="match status" value="1"/>
</dbReference>
<dbReference type="InterPro" id="IPR010490">
    <property type="entry name" value="COG6"/>
</dbReference>
<reference evidence="2 3" key="1">
    <citation type="submission" date="2022-09" db="EMBL/GenBank/DDBJ databases">
        <authorList>
            <person name="Palmer J.M."/>
        </authorList>
    </citation>
    <scope>NUCLEOTIDE SEQUENCE [LARGE SCALE GENOMIC DNA]</scope>
    <source>
        <strain evidence="2 3">DSM 7382</strain>
    </source>
</reference>
<dbReference type="InterPro" id="IPR048369">
    <property type="entry name" value="COG6_C"/>
</dbReference>
<dbReference type="PANTHER" id="PTHR21506:SF0">
    <property type="entry name" value="CONSERVED OLIGOMERIC GOLGI COMPLEX SUBUNIT 6"/>
    <property type="match status" value="1"/>
</dbReference>
<evidence type="ECO:0000259" key="1">
    <source>
        <dbReference type="Pfam" id="PF20653"/>
    </source>
</evidence>
<organism evidence="2 3">
    <name type="scientific">Cerrena zonata</name>
    <dbReference type="NCBI Taxonomy" id="2478898"/>
    <lineage>
        <taxon>Eukaryota</taxon>
        <taxon>Fungi</taxon>
        <taxon>Dikarya</taxon>
        <taxon>Basidiomycota</taxon>
        <taxon>Agaricomycotina</taxon>
        <taxon>Agaricomycetes</taxon>
        <taxon>Polyporales</taxon>
        <taxon>Cerrenaceae</taxon>
        <taxon>Cerrena</taxon>
    </lineage>
</organism>
<dbReference type="GO" id="GO:0017119">
    <property type="term" value="C:Golgi transport complex"/>
    <property type="evidence" value="ECO:0007669"/>
    <property type="project" value="InterPro"/>
</dbReference>
<name>A0AAW0GKH1_9APHY</name>
<comment type="caution">
    <text evidence="2">The sequence shown here is derived from an EMBL/GenBank/DDBJ whole genome shotgun (WGS) entry which is preliminary data.</text>
</comment>
<gene>
    <name evidence="2" type="ORF">QCA50_003510</name>
</gene>
<evidence type="ECO:0000313" key="3">
    <source>
        <dbReference type="Proteomes" id="UP001385951"/>
    </source>
</evidence>
<feature type="domain" description="Conserved Oligomeric Golgi complex subunit 6 C-terminal" evidence="1">
    <location>
        <begin position="2"/>
        <end position="306"/>
    </location>
</feature>
<dbReference type="SMART" id="SM01087">
    <property type="entry name" value="COG6"/>
    <property type="match status" value="1"/>
</dbReference>
<dbReference type="PANTHER" id="PTHR21506">
    <property type="entry name" value="COMPONENT OF OLIGOMERIC GOLGI COMPLEX 6"/>
    <property type="match status" value="1"/>
</dbReference>
<protein>
    <recommendedName>
        <fullName evidence="1">Conserved Oligomeric Golgi complex subunit 6 C-terminal domain-containing protein</fullName>
    </recommendedName>
</protein>